<dbReference type="SUPFAM" id="SSF81296">
    <property type="entry name" value="E set domains"/>
    <property type="match status" value="1"/>
</dbReference>
<reference evidence="2 3" key="1">
    <citation type="journal article" date="2014" name="Curr. Microbiol.">
        <title>Spirosoma radiotolerans sp. nov., a gamma-radiation-resistant bacterium isolated from gamma ray-irradiated soil.</title>
        <authorList>
            <person name="Lee J.J."/>
            <person name="Srinivasan S."/>
            <person name="Lim S."/>
            <person name="Joe M."/>
            <person name="Im S."/>
            <person name="Bae S.I."/>
            <person name="Park K.R."/>
            <person name="Han J.H."/>
            <person name="Park S.H."/>
            <person name="Joo B.M."/>
            <person name="Park S.J."/>
            <person name="Kim M.K."/>
        </authorList>
    </citation>
    <scope>NUCLEOTIDE SEQUENCE [LARGE SCALE GENOMIC DNA]</scope>
    <source>
        <strain evidence="2 3">DG5A</strain>
    </source>
</reference>
<dbReference type="HOGENOM" id="CLU_034925_0_0_10"/>
<keyword evidence="3" id="KW-1185">Reference proteome</keyword>
<sequence length="562" mass="58022">MKQVKQFSTGLLLLVALMVVIISCKKEPTDDPLPQPATTTITTISPATAPVGSTIAITGTNFSTDPASNTVTIGGVTATVVSASPTQLVVVVPTGAANGPVSVTAGGQTAQSQATFTVSIPAAKPVKEVQGTLFANVTWKKDTVYQLRGMVYVPANFTLTIEAGTVIKGSGPELDPAGTNYAGALIVERLGKIIAQGTAAAPIVFTSAKAAGQRAPGDWGGLALEGKSPVNQARAAAYPNGIRGNVEAYGEPFDNSGTLQYVRIEYAGAVQPTTPATRMAGLTLIGVGTGTVIDHVQVSYSGSDAFAWFGGTAKVKNLVAYRNTDDDWSIDWGFVGNTQFGVSLRDPAVGTSTGSNGFEAEGYQAAEAADVTPVVAINGYTQTAPTFANISNFAFSTTPTTGLYQAGIYLQRNTAINIYNSLIYGYPEGLHLAGSTTGALANLTSGTLDLKGIVLANVSTPVVGVGAITTDQATAYFTTNGRSNQVIQTSDLASLLLPGETFSLSAPNFLPQTGSPLLTGAVTGGKLADSFFTPVTYRGAFGTDNWTTGWTSFNPQAKDYDR</sequence>
<evidence type="ECO:0000313" key="3">
    <source>
        <dbReference type="Proteomes" id="UP000033054"/>
    </source>
</evidence>
<proteinExistence type="predicted"/>
<protein>
    <submittedName>
        <fullName evidence="2">Cell shape-determining protein MreB</fullName>
    </submittedName>
</protein>
<dbReference type="CDD" id="cd00603">
    <property type="entry name" value="IPT_PCSR"/>
    <property type="match status" value="1"/>
</dbReference>
<dbReference type="KEGG" id="srd:SD10_05035"/>
<dbReference type="Pfam" id="PF01833">
    <property type="entry name" value="TIG"/>
    <property type="match status" value="1"/>
</dbReference>
<gene>
    <name evidence="2" type="ORF">SD10_05035</name>
</gene>
<dbReference type="Gene3D" id="2.60.40.10">
    <property type="entry name" value="Immunoglobulins"/>
    <property type="match status" value="1"/>
</dbReference>
<evidence type="ECO:0000259" key="1">
    <source>
        <dbReference type="SMART" id="SM00429"/>
    </source>
</evidence>
<dbReference type="STRING" id="1379870.SD10_05035"/>
<dbReference type="InterPro" id="IPR011050">
    <property type="entry name" value="Pectin_lyase_fold/virulence"/>
</dbReference>
<name>A0A0E3ZU84_9BACT</name>
<dbReference type="PATRIC" id="fig|1379870.5.peg.1096"/>
<dbReference type="InterPro" id="IPR014756">
    <property type="entry name" value="Ig_E-set"/>
</dbReference>
<feature type="domain" description="IPT/TIG" evidence="1">
    <location>
        <begin position="38"/>
        <end position="119"/>
    </location>
</feature>
<accession>A0A0E3ZU84</accession>
<dbReference type="PROSITE" id="PS51257">
    <property type="entry name" value="PROKAR_LIPOPROTEIN"/>
    <property type="match status" value="1"/>
</dbReference>
<dbReference type="InterPro" id="IPR013783">
    <property type="entry name" value="Ig-like_fold"/>
</dbReference>
<dbReference type="OrthoDB" id="1521716at2"/>
<dbReference type="PANTHER" id="PTHR41339">
    <property type="entry name" value="LIPL48"/>
    <property type="match status" value="1"/>
</dbReference>
<dbReference type="InterPro" id="IPR002909">
    <property type="entry name" value="IPT_dom"/>
</dbReference>
<dbReference type="Proteomes" id="UP000033054">
    <property type="component" value="Chromosome"/>
</dbReference>
<dbReference type="PANTHER" id="PTHR41339:SF1">
    <property type="entry name" value="SECRETED PROTEIN"/>
    <property type="match status" value="1"/>
</dbReference>
<dbReference type="EMBL" id="CP010429">
    <property type="protein sequence ID" value="AKD54370.1"/>
    <property type="molecule type" value="Genomic_DNA"/>
</dbReference>
<dbReference type="RefSeq" id="WP_046375966.1">
    <property type="nucleotide sequence ID" value="NZ_CP010429.1"/>
</dbReference>
<dbReference type="SMART" id="SM00429">
    <property type="entry name" value="IPT"/>
    <property type="match status" value="1"/>
</dbReference>
<dbReference type="AlphaFoldDB" id="A0A0E3ZU84"/>
<evidence type="ECO:0000313" key="2">
    <source>
        <dbReference type="EMBL" id="AKD54370.1"/>
    </source>
</evidence>
<dbReference type="SUPFAM" id="SSF51126">
    <property type="entry name" value="Pectin lyase-like"/>
    <property type="match status" value="1"/>
</dbReference>
<organism evidence="2 3">
    <name type="scientific">Spirosoma radiotolerans</name>
    <dbReference type="NCBI Taxonomy" id="1379870"/>
    <lineage>
        <taxon>Bacteria</taxon>
        <taxon>Pseudomonadati</taxon>
        <taxon>Bacteroidota</taxon>
        <taxon>Cytophagia</taxon>
        <taxon>Cytophagales</taxon>
        <taxon>Cytophagaceae</taxon>
        <taxon>Spirosoma</taxon>
    </lineage>
</organism>